<organism evidence="3 4">
    <name type="scientific">Helianthus annuus</name>
    <name type="common">Common sunflower</name>
    <dbReference type="NCBI Taxonomy" id="4232"/>
    <lineage>
        <taxon>Eukaryota</taxon>
        <taxon>Viridiplantae</taxon>
        <taxon>Streptophyta</taxon>
        <taxon>Embryophyta</taxon>
        <taxon>Tracheophyta</taxon>
        <taxon>Spermatophyta</taxon>
        <taxon>Magnoliopsida</taxon>
        <taxon>eudicotyledons</taxon>
        <taxon>Gunneridae</taxon>
        <taxon>Pentapetalae</taxon>
        <taxon>asterids</taxon>
        <taxon>campanulids</taxon>
        <taxon>Asterales</taxon>
        <taxon>Asteraceae</taxon>
        <taxon>Asteroideae</taxon>
        <taxon>Heliantheae alliance</taxon>
        <taxon>Heliantheae</taxon>
        <taxon>Helianthus</taxon>
    </lineage>
</organism>
<dbReference type="InParanoid" id="A0A251TJL3"/>
<feature type="compositionally biased region" description="Polar residues" evidence="1">
    <location>
        <begin position="1"/>
        <end position="11"/>
    </location>
</feature>
<evidence type="ECO:0000313" key="3">
    <source>
        <dbReference type="EMBL" id="OTG11280.1"/>
    </source>
</evidence>
<evidence type="ECO:0000313" key="2">
    <source>
        <dbReference type="EMBL" id="KAF5786900.1"/>
    </source>
</evidence>
<evidence type="ECO:0000256" key="1">
    <source>
        <dbReference type="SAM" id="MobiDB-lite"/>
    </source>
</evidence>
<reference evidence="3" key="2">
    <citation type="submission" date="2017-02" db="EMBL/GenBank/DDBJ databases">
        <title>Sunflower complete genome.</title>
        <authorList>
            <person name="Langlade N."/>
            <person name="Munos S."/>
        </authorList>
    </citation>
    <scope>NUCLEOTIDE SEQUENCE [LARGE SCALE GENOMIC DNA]</scope>
    <source>
        <tissue evidence="3">Leaves</tissue>
    </source>
</reference>
<feature type="compositionally biased region" description="Basic residues" evidence="1">
    <location>
        <begin position="12"/>
        <end position="26"/>
    </location>
</feature>
<reference evidence="2" key="3">
    <citation type="submission" date="2020-06" db="EMBL/GenBank/DDBJ databases">
        <title>Helianthus annuus Genome sequencing and assembly Release 2.</title>
        <authorList>
            <person name="Gouzy J."/>
            <person name="Langlade N."/>
            <person name="Munos S."/>
        </authorList>
    </citation>
    <scope>NUCLEOTIDE SEQUENCE</scope>
    <source>
        <tissue evidence="2">Leaves</tissue>
    </source>
</reference>
<gene>
    <name evidence="3" type="ORF">HannXRQ_Chr10g0296991</name>
    <name evidence="2" type="ORF">HanXRQr2_Chr10g0446721</name>
</gene>
<dbReference type="Gramene" id="mRNA:HanXRQr2_Chr10g0446721">
    <property type="protein sequence ID" value="mRNA:HanXRQr2_Chr10g0446721"/>
    <property type="gene ID" value="HanXRQr2_Chr10g0446721"/>
</dbReference>
<evidence type="ECO:0000313" key="4">
    <source>
        <dbReference type="Proteomes" id="UP000215914"/>
    </source>
</evidence>
<dbReference type="EMBL" id="CM007899">
    <property type="protein sequence ID" value="OTG11280.1"/>
    <property type="molecule type" value="Genomic_DNA"/>
</dbReference>
<dbReference type="Proteomes" id="UP000215914">
    <property type="component" value="Chromosome 10"/>
</dbReference>
<protein>
    <submittedName>
        <fullName evidence="3">Uncharacterized protein</fullName>
    </submittedName>
</protein>
<sequence>MRTNRRISSMRTNRHIYKWKKPHKNKNPRDSVEDSNLHRIGETIIFKIYSIIMIL</sequence>
<accession>A0A251TJL3</accession>
<keyword evidence="4" id="KW-1185">Reference proteome</keyword>
<dbReference type="EMBL" id="MNCJ02000325">
    <property type="protein sequence ID" value="KAF5786900.1"/>
    <property type="molecule type" value="Genomic_DNA"/>
</dbReference>
<reference evidence="2 4" key="1">
    <citation type="journal article" date="2017" name="Nature">
        <title>The sunflower genome provides insights into oil metabolism, flowering and Asterid evolution.</title>
        <authorList>
            <person name="Badouin H."/>
            <person name="Gouzy J."/>
            <person name="Grassa C.J."/>
            <person name="Murat F."/>
            <person name="Staton S.E."/>
            <person name="Cottret L."/>
            <person name="Lelandais-Briere C."/>
            <person name="Owens G.L."/>
            <person name="Carrere S."/>
            <person name="Mayjonade B."/>
            <person name="Legrand L."/>
            <person name="Gill N."/>
            <person name="Kane N.C."/>
            <person name="Bowers J.E."/>
            <person name="Hubner S."/>
            <person name="Bellec A."/>
            <person name="Berard A."/>
            <person name="Berges H."/>
            <person name="Blanchet N."/>
            <person name="Boniface M.C."/>
            <person name="Brunel D."/>
            <person name="Catrice O."/>
            <person name="Chaidir N."/>
            <person name="Claudel C."/>
            <person name="Donnadieu C."/>
            <person name="Faraut T."/>
            <person name="Fievet G."/>
            <person name="Helmstetter N."/>
            <person name="King M."/>
            <person name="Knapp S.J."/>
            <person name="Lai Z."/>
            <person name="Le Paslier M.C."/>
            <person name="Lippi Y."/>
            <person name="Lorenzon L."/>
            <person name="Mandel J.R."/>
            <person name="Marage G."/>
            <person name="Marchand G."/>
            <person name="Marquand E."/>
            <person name="Bret-Mestries E."/>
            <person name="Morien E."/>
            <person name="Nambeesan S."/>
            <person name="Nguyen T."/>
            <person name="Pegot-Espagnet P."/>
            <person name="Pouilly N."/>
            <person name="Raftis F."/>
            <person name="Sallet E."/>
            <person name="Schiex T."/>
            <person name="Thomas J."/>
            <person name="Vandecasteele C."/>
            <person name="Vares D."/>
            <person name="Vear F."/>
            <person name="Vautrin S."/>
            <person name="Crespi M."/>
            <person name="Mangin B."/>
            <person name="Burke J.M."/>
            <person name="Salse J."/>
            <person name="Munos S."/>
            <person name="Vincourt P."/>
            <person name="Rieseberg L.H."/>
            <person name="Langlade N.B."/>
        </authorList>
    </citation>
    <scope>NUCLEOTIDE SEQUENCE [LARGE SCALE GENOMIC DNA]</scope>
    <source>
        <strain evidence="4">cv. SF193</strain>
        <tissue evidence="2">Leaves</tissue>
    </source>
</reference>
<proteinExistence type="predicted"/>
<name>A0A251TJL3_HELAN</name>
<dbReference type="AlphaFoldDB" id="A0A251TJL3"/>
<feature type="region of interest" description="Disordered" evidence="1">
    <location>
        <begin position="1"/>
        <end position="33"/>
    </location>
</feature>